<organism evidence="2 3">
    <name type="scientific">Pseudomonas oryzihabitans</name>
    <dbReference type="NCBI Taxonomy" id="47885"/>
    <lineage>
        <taxon>Bacteria</taxon>
        <taxon>Pseudomonadati</taxon>
        <taxon>Pseudomonadota</taxon>
        <taxon>Gammaproteobacteria</taxon>
        <taxon>Pseudomonadales</taxon>
        <taxon>Pseudomonadaceae</taxon>
        <taxon>Pseudomonas</taxon>
    </lineage>
</organism>
<keyword evidence="1" id="KW-0812">Transmembrane</keyword>
<gene>
    <name evidence="2" type="ORF">BVL52_11810</name>
</gene>
<comment type="caution">
    <text evidence="2">The sequence shown here is derived from an EMBL/GenBank/DDBJ whole genome shotgun (WGS) entry which is preliminary data.</text>
</comment>
<protein>
    <submittedName>
        <fullName evidence="2">Uncharacterized protein</fullName>
    </submittedName>
</protein>
<name>A0ABX3IU65_9PSED</name>
<dbReference type="Proteomes" id="UP000189310">
    <property type="component" value="Unassembled WGS sequence"/>
</dbReference>
<accession>A0ABX3IU65</accession>
<keyword evidence="3" id="KW-1185">Reference proteome</keyword>
<evidence type="ECO:0000313" key="3">
    <source>
        <dbReference type="Proteomes" id="UP000189310"/>
    </source>
</evidence>
<evidence type="ECO:0000256" key="1">
    <source>
        <dbReference type="SAM" id="Phobius"/>
    </source>
</evidence>
<feature type="transmembrane region" description="Helical" evidence="1">
    <location>
        <begin position="36"/>
        <end position="57"/>
    </location>
</feature>
<dbReference type="EMBL" id="MTLN01000006">
    <property type="protein sequence ID" value="ONN71175.1"/>
    <property type="molecule type" value="Genomic_DNA"/>
</dbReference>
<keyword evidence="1" id="KW-1133">Transmembrane helix</keyword>
<reference evidence="2 3" key="1">
    <citation type="submission" date="2017-01" db="EMBL/GenBank/DDBJ databases">
        <title>Pseudomonas psychrotolerans genome sequencing and assembly.</title>
        <authorList>
            <person name="Vyas B."/>
            <person name="Mayilraj S."/>
        </authorList>
    </citation>
    <scope>NUCLEOTIDE SEQUENCE [LARGE SCALE GENOMIC DNA]</scope>
    <source>
        <strain evidence="2 3">SDS18</strain>
    </source>
</reference>
<keyword evidence="1" id="KW-0472">Membrane</keyword>
<sequence>MPAALLMLLACFVLVFTIIPLHDVQSIEQFFSILITYVWGAACIVAVIALVGIYLFVWIENRKDAKEEEEKSKLAGRE</sequence>
<evidence type="ECO:0000313" key="2">
    <source>
        <dbReference type="EMBL" id="ONN71175.1"/>
    </source>
</evidence>
<dbReference type="RefSeq" id="WP_077172042.1">
    <property type="nucleotide sequence ID" value="NZ_MTLN01000006.1"/>
</dbReference>
<proteinExistence type="predicted"/>